<dbReference type="Gene3D" id="1.10.287.210">
    <property type="match status" value="1"/>
</dbReference>
<organism evidence="1 2">
    <name type="scientific">Lophotis ruficrista</name>
    <dbReference type="NCBI Taxonomy" id="172689"/>
    <lineage>
        <taxon>Eukaryota</taxon>
        <taxon>Metazoa</taxon>
        <taxon>Chordata</taxon>
        <taxon>Craniata</taxon>
        <taxon>Vertebrata</taxon>
        <taxon>Euteleostomi</taxon>
        <taxon>Archelosauria</taxon>
        <taxon>Archosauria</taxon>
        <taxon>Dinosauria</taxon>
        <taxon>Saurischia</taxon>
        <taxon>Theropoda</taxon>
        <taxon>Coelurosauria</taxon>
        <taxon>Aves</taxon>
        <taxon>Neognathae</taxon>
        <taxon>Neoaves</taxon>
        <taxon>Otidimorphae</taxon>
        <taxon>Otidiformes</taxon>
        <taxon>Otididae</taxon>
        <taxon>Lophotis</taxon>
    </lineage>
</organism>
<feature type="non-terminal residue" evidence="1">
    <location>
        <position position="58"/>
    </location>
</feature>
<dbReference type="SUPFAM" id="SSF58069">
    <property type="entry name" value="Virus ectodomain"/>
    <property type="match status" value="1"/>
</dbReference>
<keyword evidence="2" id="KW-1185">Reference proteome</keyword>
<comment type="caution">
    <text evidence="1">The sequence shown here is derived from an EMBL/GenBank/DDBJ whole genome shotgun (WGS) entry which is preliminary data.</text>
</comment>
<protein>
    <submittedName>
        <fullName evidence="1">ENR1 protein</fullName>
    </submittedName>
</protein>
<evidence type="ECO:0000313" key="2">
    <source>
        <dbReference type="Proteomes" id="UP000533896"/>
    </source>
</evidence>
<reference evidence="1 2" key="1">
    <citation type="submission" date="2019-09" db="EMBL/GenBank/DDBJ databases">
        <title>Bird 10,000 Genomes (B10K) Project - Family phase.</title>
        <authorList>
            <person name="Zhang G."/>
        </authorList>
    </citation>
    <scope>NUCLEOTIDE SEQUENCE [LARGE SCALE GENOMIC DNA]</scope>
    <source>
        <strain evidence="1">B10K-CU-031-23</strain>
    </source>
</reference>
<proteinExistence type="predicted"/>
<gene>
    <name evidence="1" type="primary">Erv31_4</name>
    <name evidence="1" type="ORF">LOPRUF_R15466</name>
</gene>
<dbReference type="AlphaFoldDB" id="A0A7K8KJF4"/>
<feature type="non-terminal residue" evidence="1">
    <location>
        <position position="1"/>
    </location>
</feature>
<sequence>ILNRIIRLQAVVEIVVNKTRGALGLIAKQNTKMRTALYQNHLAFDYLLAQEGGVCGKL</sequence>
<name>A0A7K8KJF4_9AVES</name>
<dbReference type="Proteomes" id="UP000533896">
    <property type="component" value="Unassembled WGS sequence"/>
</dbReference>
<accession>A0A7K8KJF4</accession>
<dbReference type="EMBL" id="VWYV01001776">
    <property type="protein sequence ID" value="NXE15475.1"/>
    <property type="molecule type" value="Genomic_DNA"/>
</dbReference>
<dbReference type="OrthoDB" id="8949317at2759"/>
<evidence type="ECO:0000313" key="1">
    <source>
        <dbReference type="EMBL" id="NXE15475.1"/>
    </source>
</evidence>